<dbReference type="EMBL" id="JAMYWD010000011">
    <property type="protein sequence ID" value="KAJ4954718.1"/>
    <property type="molecule type" value="Genomic_DNA"/>
</dbReference>
<evidence type="ECO:0000313" key="2">
    <source>
        <dbReference type="Proteomes" id="UP001141806"/>
    </source>
</evidence>
<gene>
    <name evidence="1" type="ORF">NE237_011501</name>
</gene>
<protein>
    <submittedName>
        <fullName evidence="1">Uncharacterized protein</fullName>
    </submittedName>
</protein>
<sequence length="99" mass="11158">MNTEAKAARSRANIFSRSMNEIPSWSSPPPNLIMAMMSAPPAMSLAHFHNWTLRELSWMNRLKTMKSQIASVIAYVFSNTAVTKNNISSSTMVVFNLRH</sequence>
<evidence type="ECO:0000313" key="1">
    <source>
        <dbReference type="EMBL" id="KAJ4954718.1"/>
    </source>
</evidence>
<reference evidence="1" key="1">
    <citation type="journal article" date="2023" name="Plant J.">
        <title>The genome of the king protea, Protea cynaroides.</title>
        <authorList>
            <person name="Chang J."/>
            <person name="Duong T.A."/>
            <person name="Schoeman C."/>
            <person name="Ma X."/>
            <person name="Roodt D."/>
            <person name="Barker N."/>
            <person name="Li Z."/>
            <person name="Van de Peer Y."/>
            <person name="Mizrachi E."/>
        </authorList>
    </citation>
    <scope>NUCLEOTIDE SEQUENCE</scope>
    <source>
        <tissue evidence="1">Young leaves</tissue>
    </source>
</reference>
<accession>A0A9Q0GVT0</accession>
<comment type="caution">
    <text evidence="1">The sequence shown here is derived from an EMBL/GenBank/DDBJ whole genome shotgun (WGS) entry which is preliminary data.</text>
</comment>
<name>A0A9Q0GVT0_9MAGN</name>
<organism evidence="1 2">
    <name type="scientific">Protea cynaroides</name>
    <dbReference type="NCBI Taxonomy" id="273540"/>
    <lineage>
        <taxon>Eukaryota</taxon>
        <taxon>Viridiplantae</taxon>
        <taxon>Streptophyta</taxon>
        <taxon>Embryophyta</taxon>
        <taxon>Tracheophyta</taxon>
        <taxon>Spermatophyta</taxon>
        <taxon>Magnoliopsida</taxon>
        <taxon>Proteales</taxon>
        <taxon>Proteaceae</taxon>
        <taxon>Protea</taxon>
    </lineage>
</organism>
<dbReference type="AlphaFoldDB" id="A0A9Q0GVT0"/>
<keyword evidence="2" id="KW-1185">Reference proteome</keyword>
<dbReference type="Proteomes" id="UP001141806">
    <property type="component" value="Unassembled WGS sequence"/>
</dbReference>
<proteinExistence type="predicted"/>